<dbReference type="FunFam" id="3.30.420.100:FF:000001">
    <property type="entry name" value="50S ribosomal protein L18"/>
    <property type="match status" value="1"/>
</dbReference>
<dbReference type="EMBL" id="CP036274">
    <property type="protein sequence ID" value="QDU30461.1"/>
    <property type="molecule type" value="Genomic_DNA"/>
</dbReference>
<name>A0A517YJQ8_9BACT</name>
<organism evidence="8 9">
    <name type="scientific">Anatilimnocola aggregata</name>
    <dbReference type="NCBI Taxonomy" id="2528021"/>
    <lineage>
        <taxon>Bacteria</taxon>
        <taxon>Pseudomonadati</taxon>
        <taxon>Planctomycetota</taxon>
        <taxon>Planctomycetia</taxon>
        <taxon>Pirellulales</taxon>
        <taxon>Pirellulaceae</taxon>
        <taxon>Anatilimnocola</taxon>
    </lineage>
</organism>
<dbReference type="PANTHER" id="PTHR12899:SF3">
    <property type="entry name" value="LARGE RIBOSOMAL SUBUNIT PROTEIN UL18M"/>
    <property type="match status" value="1"/>
</dbReference>
<evidence type="ECO:0000256" key="6">
    <source>
        <dbReference type="ARBA" id="ARBA00035197"/>
    </source>
</evidence>
<evidence type="ECO:0000256" key="2">
    <source>
        <dbReference type="ARBA" id="ARBA00022730"/>
    </source>
</evidence>
<reference evidence="8 9" key="1">
    <citation type="submission" date="2019-02" db="EMBL/GenBank/DDBJ databases">
        <title>Deep-cultivation of Planctomycetes and their phenomic and genomic characterization uncovers novel biology.</title>
        <authorList>
            <person name="Wiegand S."/>
            <person name="Jogler M."/>
            <person name="Boedeker C."/>
            <person name="Pinto D."/>
            <person name="Vollmers J."/>
            <person name="Rivas-Marin E."/>
            <person name="Kohn T."/>
            <person name="Peeters S.H."/>
            <person name="Heuer A."/>
            <person name="Rast P."/>
            <person name="Oberbeckmann S."/>
            <person name="Bunk B."/>
            <person name="Jeske O."/>
            <person name="Meyerdierks A."/>
            <person name="Storesund J.E."/>
            <person name="Kallscheuer N."/>
            <person name="Luecker S."/>
            <person name="Lage O.M."/>
            <person name="Pohl T."/>
            <person name="Merkel B.J."/>
            <person name="Hornburger P."/>
            <person name="Mueller R.-W."/>
            <person name="Bruemmer F."/>
            <person name="Labrenz M."/>
            <person name="Spormann A.M."/>
            <person name="Op den Camp H."/>
            <person name="Overmann J."/>
            <person name="Amann R."/>
            <person name="Jetten M.S.M."/>
            <person name="Mascher T."/>
            <person name="Medema M.H."/>
            <person name="Devos D.P."/>
            <person name="Kaster A.-K."/>
            <person name="Ovreas L."/>
            <person name="Rohde M."/>
            <person name="Galperin M.Y."/>
            <person name="Jogler C."/>
        </authorList>
    </citation>
    <scope>NUCLEOTIDE SEQUENCE [LARGE SCALE GENOMIC DNA]</scope>
    <source>
        <strain evidence="8 9">ETA_A8</strain>
    </source>
</reference>
<keyword evidence="3 7" id="KW-0694">RNA-binding</keyword>
<dbReference type="CDD" id="cd00432">
    <property type="entry name" value="Ribosomal_L18_L5e"/>
    <property type="match status" value="1"/>
</dbReference>
<dbReference type="InterPro" id="IPR005484">
    <property type="entry name" value="Ribosomal_uL18_bac/plant/anim"/>
</dbReference>
<dbReference type="InterPro" id="IPR057268">
    <property type="entry name" value="Ribosomal_L18"/>
</dbReference>
<dbReference type="KEGG" id="aagg:ETAA8_56010"/>
<dbReference type="AlphaFoldDB" id="A0A517YJQ8"/>
<protein>
    <recommendedName>
        <fullName evidence="6 7">Large ribosomal subunit protein uL18</fullName>
    </recommendedName>
</protein>
<evidence type="ECO:0000313" key="8">
    <source>
        <dbReference type="EMBL" id="QDU30461.1"/>
    </source>
</evidence>
<evidence type="ECO:0000256" key="4">
    <source>
        <dbReference type="ARBA" id="ARBA00022980"/>
    </source>
</evidence>
<comment type="subunit">
    <text evidence="7">Part of the 50S ribosomal subunit; part of the 5S rRNA/L5/L18/L25 subcomplex. Contacts the 5S and 23S rRNAs.</text>
</comment>
<sequence>MDKQRTLGGRRVRRSFRVRKKFGHGAERPRLSINRSHKNLAVQIIDDSTGQTLVSASTIDKDLRSEIKYGGNKEAAIKLGKIIAERAIAKGIKEVAFDRGHLRYHGRVASLADAAREGGLSF</sequence>
<evidence type="ECO:0000256" key="1">
    <source>
        <dbReference type="ARBA" id="ARBA00007116"/>
    </source>
</evidence>
<keyword evidence="9" id="KW-1185">Reference proteome</keyword>
<proteinExistence type="inferred from homology"/>
<keyword evidence="2 7" id="KW-0699">rRNA-binding</keyword>
<dbReference type="Gene3D" id="3.30.420.100">
    <property type="match status" value="1"/>
</dbReference>
<comment type="function">
    <text evidence="7">This is one of the proteins that bind and probably mediate the attachment of the 5S RNA into the large ribosomal subunit, where it forms part of the central protuberance.</text>
</comment>
<comment type="similarity">
    <text evidence="1 7">Belongs to the universal ribosomal protein uL18 family.</text>
</comment>
<dbReference type="HAMAP" id="MF_01337_B">
    <property type="entry name" value="Ribosomal_uL18_B"/>
    <property type="match status" value="1"/>
</dbReference>
<evidence type="ECO:0000256" key="3">
    <source>
        <dbReference type="ARBA" id="ARBA00022884"/>
    </source>
</evidence>
<dbReference type="PANTHER" id="PTHR12899">
    <property type="entry name" value="39S RIBOSOMAL PROTEIN L18, MITOCHONDRIAL"/>
    <property type="match status" value="1"/>
</dbReference>
<accession>A0A517YJQ8</accession>
<dbReference type="NCBIfam" id="TIGR00060">
    <property type="entry name" value="L18_bact"/>
    <property type="match status" value="1"/>
</dbReference>
<evidence type="ECO:0000313" key="9">
    <source>
        <dbReference type="Proteomes" id="UP000315017"/>
    </source>
</evidence>
<gene>
    <name evidence="7 8" type="primary">rplR</name>
    <name evidence="8" type="ORF">ETAA8_56010</name>
</gene>
<dbReference type="GO" id="GO:0022625">
    <property type="term" value="C:cytosolic large ribosomal subunit"/>
    <property type="evidence" value="ECO:0007669"/>
    <property type="project" value="TreeGrafter"/>
</dbReference>
<dbReference type="Proteomes" id="UP000315017">
    <property type="component" value="Chromosome"/>
</dbReference>
<dbReference type="SUPFAM" id="SSF53137">
    <property type="entry name" value="Translational machinery components"/>
    <property type="match status" value="1"/>
</dbReference>
<evidence type="ECO:0000256" key="5">
    <source>
        <dbReference type="ARBA" id="ARBA00023274"/>
    </source>
</evidence>
<dbReference type="OrthoDB" id="9810939at2"/>
<keyword evidence="5 7" id="KW-0687">Ribonucleoprotein</keyword>
<dbReference type="Pfam" id="PF00861">
    <property type="entry name" value="Ribosomal_L18p"/>
    <property type="match status" value="1"/>
</dbReference>
<dbReference type="GO" id="GO:0008097">
    <property type="term" value="F:5S rRNA binding"/>
    <property type="evidence" value="ECO:0007669"/>
    <property type="project" value="TreeGrafter"/>
</dbReference>
<keyword evidence="4 7" id="KW-0689">Ribosomal protein</keyword>
<evidence type="ECO:0000256" key="7">
    <source>
        <dbReference type="HAMAP-Rule" id="MF_01337"/>
    </source>
</evidence>
<dbReference type="RefSeq" id="WP_145095958.1">
    <property type="nucleotide sequence ID" value="NZ_CP036274.1"/>
</dbReference>
<dbReference type="InterPro" id="IPR004389">
    <property type="entry name" value="Ribosomal_uL18_bac-type"/>
</dbReference>
<dbReference type="GO" id="GO:0003735">
    <property type="term" value="F:structural constituent of ribosome"/>
    <property type="evidence" value="ECO:0007669"/>
    <property type="project" value="InterPro"/>
</dbReference>
<dbReference type="GO" id="GO:0006412">
    <property type="term" value="P:translation"/>
    <property type="evidence" value="ECO:0007669"/>
    <property type="project" value="UniProtKB-UniRule"/>
</dbReference>